<dbReference type="InterPro" id="IPR004036">
    <property type="entry name" value="Endonuclease-III-like_CS2"/>
</dbReference>
<evidence type="ECO:0000256" key="7">
    <source>
        <dbReference type="ARBA" id="ARBA00022723"/>
    </source>
</evidence>
<dbReference type="PROSITE" id="PS00764">
    <property type="entry name" value="ENDONUCLEASE_III_1"/>
    <property type="match status" value="1"/>
</dbReference>
<comment type="function">
    <text evidence="2">Adenine glycosylase active on G-A mispairs. MutY also corrects error-prone DNA synthesis past GO lesions which are due to the oxidatively damaged form of guanine: 7,8-dihydro-8-oxoguanine (8-oxo-dGTP).</text>
</comment>
<keyword evidence="17" id="KW-1185">Reference proteome</keyword>
<proteinExistence type="inferred from homology"/>
<evidence type="ECO:0000256" key="9">
    <source>
        <dbReference type="ARBA" id="ARBA00022801"/>
    </source>
</evidence>
<evidence type="ECO:0000256" key="14">
    <source>
        <dbReference type="RuleBase" id="RU365096"/>
    </source>
</evidence>
<keyword evidence="13 14" id="KW-0326">Glycosidase</keyword>
<evidence type="ECO:0000256" key="11">
    <source>
        <dbReference type="ARBA" id="ARBA00023014"/>
    </source>
</evidence>
<keyword evidence="10 14" id="KW-0408">Iron</keyword>
<dbReference type="Proteomes" id="UP001595710">
    <property type="component" value="Unassembled WGS sequence"/>
</dbReference>
<evidence type="ECO:0000313" key="17">
    <source>
        <dbReference type="Proteomes" id="UP001595710"/>
    </source>
</evidence>
<name>A0ABV7WPJ7_9GAMM</name>
<evidence type="ECO:0000256" key="6">
    <source>
        <dbReference type="ARBA" id="ARBA00022485"/>
    </source>
</evidence>
<dbReference type="InterPro" id="IPR011257">
    <property type="entry name" value="DNA_glycosylase"/>
</dbReference>
<dbReference type="NCBIfam" id="NF008132">
    <property type="entry name" value="PRK10880.1"/>
    <property type="match status" value="1"/>
</dbReference>
<dbReference type="Gene3D" id="1.10.340.30">
    <property type="entry name" value="Hypothetical protein, domain 2"/>
    <property type="match status" value="1"/>
</dbReference>
<dbReference type="InterPro" id="IPR004035">
    <property type="entry name" value="Endouclease-III_FeS-bd_BS"/>
</dbReference>
<dbReference type="InterPro" id="IPR044298">
    <property type="entry name" value="MIG/MutY"/>
</dbReference>
<dbReference type="PANTHER" id="PTHR42944">
    <property type="entry name" value="ADENINE DNA GLYCOSYLASE"/>
    <property type="match status" value="1"/>
</dbReference>
<organism evidence="16 17">
    <name type="scientific">Reinekea marina</name>
    <dbReference type="NCBI Taxonomy" id="1310421"/>
    <lineage>
        <taxon>Bacteria</taxon>
        <taxon>Pseudomonadati</taxon>
        <taxon>Pseudomonadota</taxon>
        <taxon>Gammaproteobacteria</taxon>
        <taxon>Oceanospirillales</taxon>
        <taxon>Saccharospirillaceae</taxon>
        <taxon>Reinekea</taxon>
    </lineage>
</organism>
<dbReference type="NCBIfam" id="TIGR01084">
    <property type="entry name" value="mutY"/>
    <property type="match status" value="1"/>
</dbReference>
<protein>
    <recommendedName>
        <fullName evidence="5 14">Adenine DNA glycosylase</fullName>
        <ecNumber evidence="4 14">3.2.2.31</ecNumber>
    </recommendedName>
</protein>
<dbReference type="CDD" id="cd00056">
    <property type="entry name" value="ENDO3c"/>
    <property type="match status" value="1"/>
</dbReference>
<feature type="domain" description="HhH-GPD" evidence="15">
    <location>
        <begin position="41"/>
        <end position="192"/>
    </location>
</feature>
<comment type="caution">
    <text evidence="16">The sequence shown here is derived from an EMBL/GenBank/DDBJ whole genome shotgun (WGS) entry which is preliminary data.</text>
</comment>
<evidence type="ECO:0000259" key="15">
    <source>
        <dbReference type="SMART" id="SM00478"/>
    </source>
</evidence>
<dbReference type="EMBL" id="JBHRYN010000008">
    <property type="protein sequence ID" value="MFC3701216.1"/>
    <property type="molecule type" value="Genomic_DNA"/>
</dbReference>
<evidence type="ECO:0000256" key="5">
    <source>
        <dbReference type="ARBA" id="ARBA00022023"/>
    </source>
</evidence>
<dbReference type="Pfam" id="PF00730">
    <property type="entry name" value="HhH-GPD"/>
    <property type="match status" value="1"/>
</dbReference>
<dbReference type="RefSeq" id="WP_290282786.1">
    <property type="nucleotide sequence ID" value="NZ_JAUFQI010000001.1"/>
</dbReference>
<dbReference type="InterPro" id="IPR005760">
    <property type="entry name" value="A/G_AdeGlyc_MutY"/>
</dbReference>
<dbReference type="InterPro" id="IPR029119">
    <property type="entry name" value="MutY_C"/>
</dbReference>
<dbReference type="Pfam" id="PF14815">
    <property type="entry name" value="NUDIX_4"/>
    <property type="match status" value="1"/>
</dbReference>
<evidence type="ECO:0000256" key="2">
    <source>
        <dbReference type="ARBA" id="ARBA00002933"/>
    </source>
</evidence>
<gene>
    <name evidence="16" type="primary">mutY</name>
    <name evidence="16" type="ORF">ACFOND_06130</name>
</gene>
<dbReference type="SMART" id="SM00525">
    <property type="entry name" value="FES"/>
    <property type="match status" value="1"/>
</dbReference>
<keyword evidence="12" id="KW-0234">DNA repair</keyword>
<evidence type="ECO:0000256" key="3">
    <source>
        <dbReference type="ARBA" id="ARBA00008343"/>
    </source>
</evidence>
<evidence type="ECO:0000313" key="16">
    <source>
        <dbReference type="EMBL" id="MFC3701216.1"/>
    </source>
</evidence>
<evidence type="ECO:0000256" key="13">
    <source>
        <dbReference type="ARBA" id="ARBA00023295"/>
    </source>
</evidence>
<dbReference type="InterPro" id="IPR000445">
    <property type="entry name" value="HhH_motif"/>
</dbReference>
<evidence type="ECO:0000256" key="4">
    <source>
        <dbReference type="ARBA" id="ARBA00012045"/>
    </source>
</evidence>
<dbReference type="Gene3D" id="3.90.79.10">
    <property type="entry name" value="Nucleoside Triphosphate Pyrophosphohydrolase"/>
    <property type="match status" value="1"/>
</dbReference>
<dbReference type="CDD" id="cd03431">
    <property type="entry name" value="NUDIX_DNA_Glycosylase_C-MutY"/>
    <property type="match status" value="1"/>
</dbReference>
<comment type="similarity">
    <text evidence="3 14">Belongs to the Nth/MutY family.</text>
</comment>
<dbReference type="InterPro" id="IPR003265">
    <property type="entry name" value="HhH-GPD_domain"/>
</dbReference>
<keyword evidence="8 14" id="KW-0227">DNA damage</keyword>
<dbReference type="InterPro" id="IPR023170">
    <property type="entry name" value="HhH_base_excis_C"/>
</dbReference>
<accession>A0ABV7WPJ7</accession>
<keyword evidence="11" id="KW-0411">Iron-sulfur</keyword>
<keyword evidence="6" id="KW-0004">4Fe-4S</keyword>
<dbReference type="SUPFAM" id="SSF48150">
    <property type="entry name" value="DNA-glycosylase"/>
    <property type="match status" value="1"/>
</dbReference>
<dbReference type="PANTHER" id="PTHR42944:SF1">
    <property type="entry name" value="ADENINE DNA GLYCOSYLASE"/>
    <property type="match status" value="1"/>
</dbReference>
<dbReference type="SMART" id="SM00478">
    <property type="entry name" value="ENDO3c"/>
    <property type="match status" value="1"/>
</dbReference>
<sequence>MHCTASWFNKQVLEWYDQYGRKNLPWQQGKTAYRVWVSEIMLQQTQVATVIPYFERFMSSFPTVESLASADQDDVLHLWTGLGYYARARNLHKAAKQVVEQFNGQFPEQVEQLEALPGIGRSTAGAIASSVFNQPAAILDGNVKRVLARFFALAEWPGTTASQKQLWQYSEALTPNKRTADYNQVMMDLGALVCTRTKPKCDSCPLAKKCLAYERDQTHCLPVPKPKKEKPTKTTHMLILQLPDGRVKLVQRPPTGIWGGLFSFPEFETFEDVECYLLSIEAQAPLKWKNFKHTFSHYHLDIWPIQVKLNQPPNNVNDEKAIWFQPSLPNEEQAIGMPAPAVTLLKKIAQSM</sequence>
<evidence type="ECO:0000256" key="1">
    <source>
        <dbReference type="ARBA" id="ARBA00000843"/>
    </source>
</evidence>
<dbReference type="InterPro" id="IPR015797">
    <property type="entry name" value="NUDIX_hydrolase-like_dom_sf"/>
</dbReference>
<keyword evidence="7" id="KW-0479">Metal-binding</keyword>
<comment type="cofactor">
    <cofactor evidence="14">
        <name>[4Fe-4S] cluster</name>
        <dbReference type="ChEBI" id="CHEBI:49883"/>
    </cofactor>
    <text evidence="14">Binds 1 [4Fe-4S] cluster.</text>
</comment>
<reference evidence="17" key="1">
    <citation type="journal article" date="2019" name="Int. J. Syst. Evol. Microbiol.">
        <title>The Global Catalogue of Microorganisms (GCM) 10K type strain sequencing project: providing services to taxonomists for standard genome sequencing and annotation.</title>
        <authorList>
            <consortium name="The Broad Institute Genomics Platform"/>
            <consortium name="The Broad Institute Genome Sequencing Center for Infectious Disease"/>
            <person name="Wu L."/>
            <person name="Ma J."/>
        </authorList>
    </citation>
    <scope>NUCLEOTIDE SEQUENCE [LARGE SCALE GENOMIC DNA]</scope>
    <source>
        <strain evidence="17">CECT 8288</strain>
    </source>
</reference>
<dbReference type="PROSITE" id="PS01155">
    <property type="entry name" value="ENDONUCLEASE_III_2"/>
    <property type="match status" value="1"/>
</dbReference>
<dbReference type="InterPro" id="IPR003651">
    <property type="entry name" value="Endonuclease3_FeS-loop_motif"/>
</dbReference>
<comment type="catalytic activity">
    <reaction evidence="1 14">
        <text>Hydrolyzes free adenine bases from 7,8-dihydro-8-oxoguanine:adenine mismatched double-stranded DNA, leaving an apurinic site.</text>
        <dbReference type="EC" id="3.2.2.31"/>
    </reaction>
</comment>
<dbReference type="GO" id="GO:0000701">
    <property type="term" value="F:purine-specific mismatch base pair DNA N-glycosylase activity"/>
    <property type="evidence" value="ECO:0007669"/>
    <property type="project" value="UniProtKB-EC"/>
</dbReference>
<dbReference type="EC" id="3.2.2.31" evidence="4 14"/>
<dbReference type="Pfam" id="PF00633">
    <property type="entry name" value="HHH"/>
    <property type="match status" value="1"/>
</dbReference>
<dbReference type="Gene3D" id="1.10.1670.10">
    <property type="entry name" value="Helix-hairpin-Helix base-excision DNA repair enzymes (C-terminal)"/>
    <property type="match status" value="1"/>
</dbReference>
<dbReference type="SUPFAM" id="SSF55811">
    <property type="entry name" value="Nudix"/>
    <property type="match status" value="1"/>
</dbReference>
<keyword evidence="9 16" id="KW-0378">Hydrolase</keyword>
<evidence type="ECO:0000256" key="8">
    <source>
        <dbReference type="ARBA" id="ARBA00022763"/>
    </source>
</evidence>
<evidence type="ECO:0000256" key="12">
    <source>
        <dbReference type="ARBA" id="ARBA00023204"/>
    </source>
</evidence>
<evidence type="ECO:0000256" key="10">
    <source>
        <dbReference type="ARBA" id="ARBA00023004"/>
    </source>
</evidence>